<feature type="compositionally biased region" description="Low complexity" evidence="1">
    <location>
        <begin position="1"/>
        <end position="12"/>
    </location>
</feature>
<name>A0A9Q1D3S0_CONCO</name>
<feature type="region of interest" description="Disordered" evidence="1">
    <location>
        <begin position="1"/>
        <end position="53"/>
    </location>
</feature>
<gene>
    <name evidence="2" type="ORF">COCON_G00188100</name>
</gene>
<dbReference type="AlphaFoldDB" id="A0A9Q1D3S0"/>
<accession>A0A9Q1D3S0</accession>
<evidence type="ECO:0000256" key="1">
    <source>
        <dbReference type="SAM" id="MobiDB-lite"/>
    </source>
</evidence>
<comment type="caution">
    <text evidence="2">The sequence shown here is derived from an EMBL/GenBank/DDBJ whole genome shotgun (WGS) entry which is preliminary data.</text>
</comment>
<protein>
    <submittedName>
        <fullName evidence="2">Uncharacterized protein</fullName>
    </submittedName>
</protein>
<sequence length="82" mass="8837">MKRSRPASAPPGRRGRRRSEPQKPGEDPQPGEGSAPTFPTEGSSPGRREAQGTLLRVKGTIGCALARCVVRNKRWAPTANVF</sequence>
<organism evidence="2 3">
    <name type="scientific">Conger conger</name>
    <name type="common">Conger eel</name>
    <name type="synonym">Muraena conger</name>
    <dbReference type="NCBI Taxonomy" id="82655"/>
    <lineage>
        <taxon>Eukaryota</taxon>
        <taxon>Metazoa</taxon>
        <taxon>Chordata</taxon>
        <taxon>Craniata</taxon>
        <taxon>Vertebrata</taxon>
        <taxon>Euteleostomi</taxon>
        <taxon>Actinopterygii</taxon>
        <taxon>Neopterygii</taxon>
        <taxon>Teleostei</taxon>
        <taxon>Anguilliformes</taxon>
        <taxon>Congridae</taxon>
        <taxon>Conger</taxon>
    </lineage>
</organism>
<evidence type="ECO:0000313" key="3">
    <source>
        <dbReference type="Proteomes" id="UP001152803"/>
    </source>
</evidence>
<dbReference type="EMBL" id="JAFJMO010000014">
    <property type="protein sequence ID" value="KAJ8256658.1"/>
    <property type="molecule type" value="Genomic_DNA"/>
</dbReference>
<proteinExistence type="predicted"/>
<evidence type="ECO:0000313" key="2">
    <source>
        <dbReference type="EMBL" id="KAJ8256658.1"/>
    </source>
</evidence>
<dbReference type="Proteomes" id="UP001152803">
    <property type="component" value="Unassembled WGS sequence"/>
</dbReference>
<reference evidence="2" key="1">
    <citation type="journal article" date="2023" name="Science">
        <title>Genome structures resolve the early diversification of teleost fishes.</title>
        <authorList>
            <person name="Parey E."/>
            <person name="Louis A."/>
            <person name="Montfort J."/>
            <person name="Bouchez O."/>
            <person name="Roques C."/>
            <person name="Iampietro C."/>
            <person name="Lluch J."/>
            <person name="Castinel A."/>
            <person name="Donnadieu C."/>
            <person name="Desvignes T."/>
            <person name="Floi Bucao C."/>
            <person name="Jouanno E."/>
            <person name="Wen M."/>
            <person name="Mejri S."/>
            <person name="Dirks R."/>
            <person name="Jansen H."/>
            <person name="Henkel C."/>
            <person name="Chen W.J."/>
            <person name="Zahm M."/>
            <person name="Cabau C."/>
            <person name="Klopp C."/>
            <person name="Thompson A.W."/>
            <person name="Robinson-Rechavi M."/>
            <person name="Braasch I."/>
            <person name="Lecointre G."/>
            <person name="Bobe J."/>
            <person name="Postlethwait J.H."/>
            <person name="Berthelot C."/>
            <person name="Roest Crollius H."/>
            <person name="Guiguen Y."/>
        </authorList>
    </citation>
    <scope>NUCLEOTIDE SEQUENCE</scope>
    <source>
        <strain evidence="2">Concon-B</strain>
    </source>
</reference>
<keyword evidence="3" id="KW-1185">Reference proteome</keyword>